<dbReference type="PANTHER" id="PTHR43201">
    <property type="entry name" value="ACYL-COA SYNTHETASE"/>
    <property type="match status" value="1"/>
</dbReference>
<feature type="domain" description="AMP-binding enzyme C-terminal" evidence="3">
    <location>
        <begin position="460"/>
        <end position="522"/>
    </location>
</feature>
<dbReference type="SUPFAM" id="SSF56801">
    <property type="entry name" value="Acetyl-CoA synthetase-like"/>
    <property type="match status" value="1"/>
</dbReference>
<feature type="compositionally biased region" description="Low complexity" evidence="1">
    <location>
        <begin position="160"/>
        <end position="172"/>
    </location>
</feature>
<dbReference type="Gene3D" id="3.30.300.30">
    <property type="match status" value="1"/>
</dbReference>
<name>A0A917AVQ1_9MICC</name>
<dbReference type="GO" id="GO:0006631">
    <property type="term" value="P:fatty acid metabolic process"/>
    <property type="evidence" value="ECO:0007669"/>
    <property type="project" value="TreeGrafter"/>
</dbReference>
<dbReference type="EMBL" id="BMIS01000019">
    <property type="protein sequence ID" value="GGE78427.1"/>
    <property type="molecule type" value="Genomic_DNA"/>
</dbReference>
<dbReference type="Pfam" id="PF13193">
    <property type="entry name" value="AMP-binding_C"/>
    <property type="match status" value="1"/>
</dbReference>
<protein>
    <submittedName>
        <fullName evidence="4">AMP-dependent synthetase</fullName>
    </submittedName>
</protein>
<dbReference type="AlphaFoldDB" id="A0A917AVQ1"/>
<feature type="domain" description="AMP-dependent synthetase/ligase" evidence="2">
    <location>
        <begin position="33"/>
        <end position="404"/>
    </location>
</feature>
<organism evidence="4 5">
    <name type="scientific">Nesterenkonia cremea</name>
    <dbReference type="NCBI Taxonomy" id="1882340"/>
    <lineage>
        <taxon>Bacteria</taxon>
        <taxon>Bacillati</taxon>
        <taxon>Actinomycetota</taxon>
        <taxon>Actinomycetes</taxon>
        <taxon>Micrococcales</taxon>
        <taxon>Micrococcaceae</taxon>
        <taxon>Nesterenkonia</taxon>
    </lineage>
</organism>
<evidence type="ECO:0000313" key="5">
    <source>
        <dbReference type="Proteomes" id="UP000633136"/>
    </source>
</evidence>
<dbReference type="GO" id="GO:0031956">
    <property type="term" value="F:medium-chain fatty acid-CoA ligase activity"/>
    <property type="evidence" value="ECO:0007669"/>
    <property type="project" value="TreeGrafter"/>
</dbReference>
<dbReference type="Gene3D" id="3.40.50.12780">
    <property type="entry name" value="N-terminal domain of ligase-like"/>
    <property type="match status" value="1"/>
</dbReference>
<dbReference type="InterPro" id="IPR045851">
    <property type="entry name" value="AMP-bd_C_sf"/>
</dbReference>
<keyword evidence="5" id="KW-1185">Reference proteome</keyword>
<sequence length="552" mass="59798">MRGALDDYQARVAESLVRALTGMARRSISQIIARRAAEEPARVIVRMAEGRAALTAAELEETSRQMARRLLARGVRRDDLVEIALPNGIGFVLACAAVWRAGATPQPVSPELSGGERAVLRELASPAFVCDQEGLRELLEPESSVAVGWARRPAAPAEEALLAGQGASSSAARPCGTAAHGEGAPWLTRGSTGDDAALPDLWATSWKAPASSGSTGRPKIVRANAPALLDPDRPVADFLPQRAVQLVAGPLWHSAVFTYAFRGLMTGHELVLLPRFEERAWLRAAEEHRVTWGLMAPVMLHRLMRLPEQERRPERVAGLESLLHLGAPCAPELKRQVIEWLGPERVVEVYAGSESNGLTMISGEEWLQRPGSVGRPIGGTEISIRDESGRVLPPGEEGLIWMRRGEQPAYHYLGGTSRRDPSGWDTLGDLGRLDADGYLHLTDRADDVINRGGEKIYPAQIERVIQRHPAVVTALAFGEPDPEYGQVPCAVVELDRAVPTGGEPGALAELREQARQELGSRAPVRLRAVPGPLRDDAGKARRRAWAERGNPS</sequence>
<dbReference type="InterPro" id="IPR025110">
    <property type="entry name" value="AMP-bd_C"/>
</dbReference>
<dbReference type="PANTHER" id="PTHR43201:SF32">
    <property type="entry name" value="2-SUCCINYLBENZOATE--COA LIGASE, CHLOROPLASTIC_PEROXISOMAL"/>
    <property type="match status" value="1"/>
</dbReference>
<dbReference type="Proteomes" id="UP000633136">
    <property type="component" value="Unassembled WGS sequence"/>
</dbReference>
<feature type="region of interest" description="Disordered" evidence="1">
    <location>
        <begin position="519"/>
        <end position="552"/>
    </location>
</feature>
<reference evidence="4" key="1">
    <citation type="journal article" date="2014" name="Int. J. Syst. Evol. Microbiol.">
        <title>Complete genome sequence of Corynebacterium casei LMG S-19264T (=DSM 44701T), isolated from a smear-ripened cheese.</title>
        <authorList>
            <consortium name="US DOE Joint Genome Institute (JGI-PGF)"/>
            <person name="Walter F."/>
            <person name="Albersmeier A."/>
            <person name="Kalinowski J."/>
            <person name="Ruckert C."/>
        </authorList>
    </citation>
    <scope>NUCLEOTIDE SEQUENCE</scope>
    <source>
        <strain evidence="4">CGMCC 1.15388</strain>
    </source>
</reference>
<proteinExistence type="predicted"/>
<evidence type="ECO:0000313" key="4">
    <source>
        <dbReference type="EMBL" id="GGE78427.1"/>
    </source>
</evidence>
<accession>A0A917AVQ1</accession>
<dbReference type="InterPro" id="IPR000873">
    <property type="entry name" value="AMP-dep_synth/lig_dom"/>
</dbReference>
<feature type="region of interest" description="Disordered" evidence="1">
    <location>
        <begin position="160"/>
        <end position="190"/>
    </location>
</feature>
<gene>
    <name evidence="4" type="ORF">GCM10011401_27080</name>
</gene>
<evidence type="ECO:0000259" key="3">
    <source>
        <dbReference type="Pfam" id="PF13193"/>
    </source>
</evidence>
<dbReference type="Pfam" id="PF00501">
    <property type="entry name" value="AMP-binding"/>
    <property type="match status" value="1"/>
</dbReference>
<dbReference type="InterPro" id="IPR042099">
    <property type="entry name" value="ANL_N_sf"/>
</dbReference>
<reference evidence="4" key="2">
    <citation type="submission" date="2020-09" db="EMBL/GenBank/DDBJ databases">
        <authorList>
            <person name="Sun Q."/>
            <person name="Zhou Y."/>
        </authorList>
    </citation>
    <scope>NUCLEOTIDE SEQUENCE</scope>
    <source>
        <strain evidence="4">CGMCC 1.15388</strain>
    </source>
</reference>
<evidence type="ECO:0000256" key="1">
    <source>
        <dbReference type="SAM" id="MobiDB-lite"/>
    </source>
</evidence>
<evidence type="ECO:0000259" key="2">
    <source>
        <dbReference type="Pfam" id="PF00501"/>
    </source>
</evidence>
<comment type="caution">
    <text evidence="4">The sequence shown here is derived from an EMBL/GenBank/DDBJ whole genome shotgun (WGS) entry which is preliminary data.</text>
</comment>